<feature type="compositionally biased region" description="Basic residues" evidence="1">
    <location>
        <begin position="224"/>
        <end position="233"/>
    </location>
</feature>
<evidence type="ECO:0000313" key="4">
    <source>
        <dbReference type="Proteomes" id="UP000479000"/>
    </source>
</evidence>
<feature type="region of interest" description="Disordered" evidence="1">
    <location>
        <begin position="217"/>
        <end position="251"/>
    </location>
</feature>
<evidence type="ECO:0000313" key="3">
    <source>
        <dbReference type="EMBL" id="CAB0010180.1"/>
    </source>
</evidence>
<reference evidence="3 4" key="1">
    <citation type="submission" date="2020-02" db="EMBL/GenBank/DDBJ databases">
        <authorList>
            <person name="Ferguson B K."/>
        </authorList>
    </citation>
    <scope>NUCLEOTIDE SEQUENCE [LARGE SCALE GENOMIC DNA]</scope>
</reference>
<keyword evidence="4" id="KW-1185">Reference proteome</keyword>
<name>A0A6H5GZP4_9HEMI</name>
<dbReference type="AlphaFoldDB" id="A0A6H5GZP4"/>
<gene>
    <name evidence="3" type="ORF">NTEN_LOCUS15231</name>
</gene>
<dbReference type="Pfam" id="PF23055">
    <property type="entry name" value="DUF7041"/>
    <property type="match status" value="1"/>
</dbReference>
<evidence type="ECO:0000256" key="1">
    <source>
        <dbReference type="SAM" id="MobiDB-lite"/>
    </source>
</evidence>
<protein>
    <recommendedName>
        <fullName evidence="2">DUF7041 domain-containing protein</fullName>
    </recommendedName>
</protein>
<dbReference type="InterPro" id="IPR055469">
    <property type="entry name" value="DUF7041"/>
</dbReference>
<proteinExistence type="predicted"/>
<dbReference type="Proteomes" id="UP000479000">
    <property type="component" value="Unassembled WGS sequence"/>
</dbReference>
<feature type="compositionally biased region" description="Polar residues" evidence="1">
    <location>
        <begin position="234"/>
        <end position="249"/>
    </location>
</feature>
<organism evidence="3 4">
    <name type="scientific">Nesidiocoris tenuis</name>
    <dbReference type="NCBI Taxonomy" id="355587"/>
    <lineage>
        <taxon>Eukaryota</taxon>
        <taxon>Metazoa</taxon>
        <taxon>Ecdysozoa</taxon>
        <taxon>Arthropoda</taxon>
        <taxon>Hexapoda</taxon>
        <taxon>Insecta</taxon>
        <taxon>Pterygota</taxon>
        <taxon>Neoptera</taxon>
        <taxon>Paraneoptera</taxon>
        <taxon>Hemiptera</taxon>
        <taxon>Heteroptera</taxon>
        <taxon>Panheteroptera</taxon>
        <taxon>Cimicomorpha</taxon>
        <taxon>Miridae</taxon>
        <taxon>Dicyphina</taxon>
        <taxon>Nesidiocoris</taxon>
    </lineage>
</organism>
<feature type="domain" description="DUF7041" evidence="2">
    <location>
        <begin position="19"/>
        <end position="99"/>
    </location>
</feature>
<dbReference type="PANTHER" id="PTHR33327">
    <property type="entry name" value="ENDONUCLEASE"/>
    <property type="match status" value="1"/>
</dbReference>
<dbReference type="EMBL" id="CADCXU010022847">
    <property type="protein sequence ID" value="CAB0010180.1"/>
    <property type="molecule type" value="Genomic_DNA"/>
</dbReference>
<evidence type="ECO:0000259" key="2">
    <source>
        <dbReference type="Pfam" id="PF23055"/>
    </source>
</evidence>
<dbReference type="PANTHER" id="PTHR33327:SF3">
    <property type="entry name" value="RNA-DIRECTED DNA POLYMERASE"/>
    <property type="match status" value="1"/>
</dbReference>
<accession>A0A6H5GZP4</accession>
<sequence>MTSTSTSSSACDHVALKLSKFWTYDPESWFFNVDSQFALRNITRPDTILQHLLSVMEPSQIKEISDVLRNPETNNYDSVKAAILKRFGESEEEKLEKLLGTLELGDRSPSQLLREIQRLAGPDTPQAIIRGLWTKRLSPQTRQILLVAENLTLDKQAEMADKIVSVQLPMVASTSSFPIPVPRVSAPEVAYTSSASSVTLESLAADVAKLMKQMSQLLDQRSRSQSRGRHVNRSRYSSASPRRNGTPNGTCRFHRKFGDEAYRCIQPCNYKKDQGNLNPQSN</sequence>
<dbReference type="OrthoDB" id="6260718at2759"/>